<feature type="chain" id="PRO_5003396451" evidence="1">
    <location>
        <begin position="18"/>
        <end position="179"/>
    </location>
</feature>
<dbReference type="OrthoDB" id="5295757at2"/>
<organism evidence="2 3">
    <name type="scientific">Methylomonas methanica (strain DSM 25384 / MC09)</name>
    <dbReference type="NCBI Taxonomy" id="857087"/>
    <lineage>
        <taxon>Bacteria</taxon>
        <taxon>Pseudomonadati</taxon>
        <taxon>Pseudomonadota</taxon>
        <taxon>Gammaproteobacteria</taxon>
        <taxon>Methylococcales</taxon>
        <taxon>Methylococcaceae</taxon>
        <taxon>Methylomonas</taxon>
    </lineage>
</organism>
<dbReference type="eggNOG" id="COG3065">
    <property type="taxonomic scope" value="Bacteria"/>
</dbReference>
<reference key="2">
    <citation type="submission" date="2011-05" db="EMBL/GenBank/DDBJ databases">
        <title>Complete genome sequence of the aerobic marine methanotroph Methylomonas methanica MC09.</title>
        <authorList>
            <person name="Boden R."/>
            <person name="Cunliffe M."/>
            <person name="Scanlan J."/>
            <person name="Moussard H."/>
            <person name="Kits K.D."/>
            <person name="Klotz M."/>
            <person name="Jetten M."/>
            <person name="Vuilleumier S."/>
            <person name="Han J."/>
            <person name="Peters L."/>
            <person name="Mikhailova N."/>
            <person name="Teshima H."/>
            <person name="Tapia R."/>
            <person name="Kyrpides N."/>
            <person name="Ivanova N."/>
            <person name="Pagani I."/>
            <person name="Cheng J.-F."/>
            <person name="Goodwin L."/>
            <person name="Han C."/>
            <person name="Hauser L."/>
            <person name="Land M."/>
            <person name="Lapidus A."/>
            <person name="Lucas S."/>
            <person name="Pitluck S."/>
            <person name="Woyke T."/>
            <person name="Stein L.Y."/>
            <person name="Murrell C."/>
        </authorList>
    </citation>
    <scope>NUCLEOTIDE SEQUENCE</scope>
    <source>
        <strain>MC09</strain>
    </source>
</reference>
<dbReference type="EMBL" id="CP002738">
    <property type="protein sequence ID" value="AEG01657.1"/>
    <property type="molecule type" value="Genomic_DNA"/>
</dbReference>
<dbReference type="NCBIfam" id="TIGR00752">
    <property type="entry name" value="slp"/>
    <property type="match status" value="1"/>
</dbReference>
<evidence type="ECO:0000313" key="2">
    <source>
        <dbReference type="EMBL" id="AEG01657.1"/>
    </source>
</evidence>
<sequence length="179" mass="19575">MKIFAFLIPGLFLCGCAGSISQNISQAPAPNLTLQDAVAQSEIHKGQPVRWGGTILAVTNNANDTEIEILAEKVDSSGKPLYSNDAQGRFLAKVDGFVDPAIYSRGRKMTAYGLMDALETRKIGEKPYVYPVVKVQKYQLWPNPSESDYADNSNCGPFSLTAVAGIYPYGYRFGYGRCF</sequence>
<proteinExistence type="predicted"/>
<evidence type="ECO:0000313" key="3">
    <source>
        <dbReference type="Proteomes" id="UP000008888"/>
    </source>
</evidence>
<dbReference type="PANTHER" id="PTHR37530:SF1">
    <property type="entry name" value="OUTER MEMBRANE PROTEIN SLP"/>
    <property type="match status" value="1"/>
</dbReference>
<dbReference type="PANTHER" id="PTHR37530">
    <property type="entry name" value="OUTER MEMBRANE PROTEIN SLP"/>
    <property type="match status" value="1"/>
</dbReference>
<dbReference type="PIRSF" id="PIRSF004982">
    <property type="entry name" value="SlP"/>
    <property type="match status" value="1"/>
</dbReference>
<keyword evidence="2" id="KW-0449">Lipoprotein</keyword>
<accession>G0A5F1</accession>
<evidence type="ECO:0000256" key="1">
    <source>
        <dbReference type="SAM" id="SignalP"/>
    </source>
</evidence>
<dbReference type="PROSITE" id="PS51257">
    <property type="entry name" value="PROKAR_LIPOPROTEIN"/>
    <property type="match status" value="1"/>
</dbReference>
<dbReference type="GO" id="GO:0019867">
    <property type="term" value="C:outer membrane"/>
    <property type="evidence" value="ECO:0007669"/>
    <property type="project" value="InterPro"/>
</dbReference>
<keyword evidence="1" id="KW-0732">Signal</keyword>
<gene>
    <name evidence="2" type="ordered locus">Metme_3285</name>
</gene>
<dbReference type="Pfam" id="PF03843">
    <property type="entry name" value="Slp"/>
    <property type="match status" value="1"/>
</dbReference>
<name>G0A5F1_METMM</name>
<dbReference type="HOGENOM" id="CLU_100924_2_0_6"/>
<reference evidence="2 3" key="1">
    <citation type="journal article" date="2011" name="J. Bacteriol.">
        <title>Complete Genome Sequence of the Aerobic Marine Methanotroph Methylomonas methanica MC09.</title>
        <authorList>
            <person name="Boden R."/>
            <person name="Cunliffe M."/>
            <person name="Scanlan J."/>
            <person name="Moussard H."/>
            <person name="Kits K.D."/>
            <person name="Klotz M.G."/>
            <person name="Jetten M.S."/>
            <person name="Vuilleumier S."/>
            <person name="Han J."/>
            <person name="Peters L."/>
            <person name="Mikhailova N."/>
            <person name="Teshima H."/>
            <person name="Tapia R."/>
            <person name="Kyrpides N."/>
            <person name="Ivanova N."/>
            <person name="Pagani I."/>
            <person name="Cheng J.F."/>
            <person name="Goodwin L."/>
            <person name="Han C."/>
            <person name="Hauser L."/>
            <person name="Land M.L."/>
            <person name="Lapidus A."/>
            <person name="Lucas S."/>
            <person name="Pitluck S."/>
            <person name="Woyke T."/>
            <person name="Stein L."/>
            <person name="Murrell J.C."/>
        </authorList>
    </citation>
    <scope>NUCLEOTIDE SEQUENCE [LARGE SCALE GENOMIC DNA]</scope>
    <source>
        <strain evidence="2 3">MC09</strain>
    </source>
</reference>
<dbReference type="AlphaFoldDB" id="G0A5F1"/>
<dbReference type="KEGG" id="mmt:Metme_3285"/>
<reference evidence="3" key="3">
    <citation type="submission" date="2011-05" db="EMBL/GenBank/DDBJ databases">
        <title>Complete sequence of Methylomonas methanica MC09.</title>
        <authorList>
            <consortium name="US DOE Joint Genome Institute"/>
            <person name="Lucas S."/>
            <person name="Han J."/>
            <person name="Lapidus A."/>
            <person name="Cheng J.-F."/>
            <person name="Goodwin L."/>
            <person name="Pitluck S."/>
            <person name="Peters L."/>
            <person name="Mikhailova N."/>
            <person name="Teshima H."/>
            <person name="Han C."/>
            <person name="Tapia R."/>
            <person name="Land M."/>
            <person name="Hauser L."/>
            <person name="Kyrpides N."/>
            <person name="Ivanova N."/>
            <person name="Pagani I."/>
            <person name="Stein L."/>
            <person name="Woyke T."/>
        </authorList>
    </citation>
    <scope>NUCLEOTIDE SEQUENCE [LARGE SCALE GENOMIC DNA]</scope>
    <source>
        <strain evidence="3">MC09</strain>
    </source>
</reference>
<dbReference type="RefSeq" id="WP_013819884.1">
    <property type="nucleotide sequence ID" value="NC_015572.1"/>
</dbReference>
<keyword evidence="3" id="KW-1185">Reference proteome</keyword>
<protein>
    <submittedName>
        <fullName evidence="2">Outer membrane lipoprotein, Slp family</fullName>
    </submittedName>
</protein>
<dbReference type="InterPro" id="IPR004658">
    <property type="entry name" value="OMP_Slp"/>
</dbReference>
<feature type="signal peptide" evidence="1">
    <location>
        <begin position="1"/>
        <end position="17"/>
    </location>
</feature>
<dbReference type="Proteomes" id="UP000008888">
    <property type="component" value="Chromosome"/>
</dbReference>